<feature type="region of interest" description="Disordered" evidence="2">
    <location>
        <begin position="17"/>
        <end position="56"/>
    </location>
</feature>
<evidence type="ECO:0000256" key="1">
    <source>
        <dbReference type="ARBA" id="ARBA00022729"/>
    </source>
</evidence>
<dbReference type="Proteomes" id="UP000601108">
    <property type="component" value="Unassembled WGS sequence"/>
</dbReference>
<dbReference type="Pfam" id="PF20009">
    <property type="entry name" value="GEVED"/>
    <property type="match status" value="1"/>
</dbReference>
<dbReference type="InterPro" id="IPR011635">
    <property type="entry name" value="CARDB"/>
</dbReference>
<evidence type="ECO:0000259" key="4">
    <source>
        <dbReference type="Pfam" id="PF18962"/>
    </source>
</evidence>
<dbReference type="NCBIfam" id="TIGR04183">
    <property type="entry name" value="Por_Secre_tail"/>
    <property type="match status" value="1"/>
</dbReference>
<evidence type="ECO:0000259" key="3">
    <source>
        <dbReference type="Pfam" id="PF07705"/>
    </source>
</evidence>
<reference evidence="6 7" key="1">
    <citation type="journal article" date="2014" name="Int. J. Syst. Evol. Microbiol.">
        <title>Complete genome sequence of Corynebacterium casei LMG S-19264T (=DSM 44701T), isolated from a smear-ripened cheese.</title>
        <authorList>
            <consortium name="US DOE Joint Genome Institute (JGI-PGF)"/>
            <person name="Walter F."/>
            <person name="Albersmeier A."/>
            <person name="Kalinowski J."/>
            <person name="Ruckert C."/>
        </authorList>
    </citation>
    <scope>NUCLEOTIDE SEQUENCE [LARGE SCALE GENOMIC DNA]</scope>
    <source>
        <strain evidence="6 7">KCTC 12285</strain>
    </source>
</reference>
<feature type="domain" description="Secretion system C-terminal sorting" evidence="4">
    <location>
        <begin position="897"/>
        <end position="969"/>
    </location>
</feature>
<protein>
    <recommendedName>
        <fullName evidence="8">T9SS type A sorting domain-containing protein</fullName>
    </recommendedName>
</protein>
<evidence type="ECO:0000313" key="7">
    <source>
        <dbReference type="Proteomes" id="UP000601108"/>
    </source>
</evidence>
<evidence type="ECO:0000259" key="5">
    <source>
        <dbReference type="Pfam" id="PF20009"/>
    </source>
</evidence>
<feature type="compositionally biased region" description="Basic and acidic residues" evidence="2">
    <location>
        <begin position="29"/>
        <end position="40"/>
    </location>
</feature>
<dbReference type="InterPro" id="IPR013783">
    <property type="entry name" value="Ig-like_fold"/>
</dbReference>
<evidence type="ECO:0008006" key="8">
    <source>
        <dbReference type="Google" id="ProtNLM"/>
    </source>
</evidence>
<dbReference type="EMBL" id="BMWS01000003">
    <property type="protein sequence ID" value="GGX07587.1"/>
    <property type="molecule type" value="Genomic_DNA"/>
</dbReference>
<evidence type="ECO:0000313" key="6">
    <source>
        <dbReference type="EMBL" id="GGX07587.1"/>
    </source>
</evidence>
<dbReference type="Gene3D" id="2.60.40.10">
    <property type="entry name" value="Immunoglobulins"/>
    <property type="match status" value="1"/>
</dbReference>
<dbReference type="Pfam" id="PF18962">
    <property type="entry name" value="Por_Secre_tail"/>
    <property type="match status" value="1"/>
</dbReference>
<dbReference type="InterPro" id="IPR045474">
    <property type="entry name" value="GEVED"/>
</dbReference>
<dbReference type="RefSeq" id="WP_051316659.1">
    <property type="nucleotide sequence ID" value="NZ_BMWS01000003.1"/>
</dbReference>
<dbReference type="InterPro" id="IPR026444">
    <property type="entry name" value="Secre_tail"/>
</dbReference>
<comment type="caution">
    <text evidence="6">The sequence shown here is derived from an EMBL/GenBank/DDBJ whole genome shotgun (WGS) entry which is preliminary data.</text>
</comment>
<gene>
    <name evidence="6" type="ORF">GCM10007384_06560</name>
</gene>
<feature type="domain" description="GEVED" evidence="5">
    <location>
        <begin position="798"/>
        <end position="879"/>
    </location>
</feature>
<dbReference type="AlphaFoldDB" id="A0A918JTJ1"/>
<evidence type="ECO:0000256" key="2">
    <source>
        <dbReference type="SAM" id="MobiDB-lite"/>
    </source>
</evidence>
<feature type="domain" description="CARDB" evidence="3">
    <location>
        <begin position="524"/>
        <end position="607"/>
    </location>
</feature>
<keyword evidence="7" id="KW-1185">Reference proteome</keyword>
<accession>A0A918JTJ1</accession>
<dbReference type="Pfam" id="PF07705">
    <property type="entry name" value="CARDB"/>
    <property type="match status" value="1"/>
</dbReference>
<organism evidence="6 7">
    <name type="scientific">Aquimarina muelleri</name>
    <dbReference type="NCBI Taxonomy" id="279356"/>
    <lineage>
        <taxon>Bacteria</taxon>
        <taxon>Pseudomonadati</taxon>
        <taxon>Bacteroidota</taxon>
        <taxon>Flavobacteriia</taxon>
        <taxon>Flavobacteriales</taxon>
        <taxon>Flavobacteriaceae</taxon>
        <taxon>Aquimarina</taxon>
    </lineage>
</organism>
<keyword evidence="1" id="KW-0732">Signal</keyword>
<name>A0A918JTJ1_9FLAO</name>
<sequence length="970" mass="106177">MKASKVTTATYMKEVQPLAKRKLMPAQPRKGDINPRRSDANKIVPGKGFPRGTDPLLVRQKNNQNIRAGKAPSLTFDATSSSRSPTDPTGAIGPNHYVSARNSAFAIHDRNGNTEVASSSLSNIFSGEILGDPIVFYDHFADRFVITQFSNTPDGFLVAVCQGSDPVNDKWYTYRFNTDAFPDYPKFSIWSDGYYVTTNKNQNAIGDNEVVYVMERDKMLIGDESAKMIGFPLPGGNTGGFYSTAAFNALGNELPPDGDARVVYFQDDEWEDVNQDALKFWKIDVNWSAPRQSTIIEAENIAVTPFDSVFDGGSFSNIPQPGGTGQDIDVLQGAVMYATNYRRFCGYNSVVLNFAIDIDPVADNISGIRWYELRQNGDGQPWTVFQEGTYTSPDGKSAWCGSMAMDIFGNIGMAYTTMGTIANGATADSFVSIRYTGRFAEDPLGTMTISEQTIKEGTGAQVNGGERYGDYAHLTVDPLDDQTFWHIAEYFEPVAENARNVVGVFKVAEVVTTDVGVVRMDTPIGDAKFSTAETITVTIKNFGTTTQSDIPVSYSVNGAIAINELFAGPLNPGQTASFSFVATADLSEKITHTIEVQTNLTGDVTPENDCTTKKLRNLFPVDVGVSELVTPTSDSGVSTAPEQVTVTIFNYGSESQSNIPVFYILNNGDTISEVFSGTVPSQESVNYTFTVDADVTGIGSFEFRTGTELRGDQDTSNDVITTTIERVFCRPTSDCNQFGDGITYFQLSNVTNAPIICNTGYEDFTKDIDFNIKLNRSVGAYVLTIQTGFANADGAERFSLWIDSNDNTVFEESELLLDNIIVKKANTNQDIILSLTKEIPLGKHILRIRAGDVDTNNGAPLNEPCGSMQQGTTHDYAVTIGESKKASTEVFVVNNSDNQFLITKQDTGLEKELRVYIFNVLGQIIASNLVQKDANDRFAYSIDMSYAKTGVYFVRYGEKKKGYSAKFVVE</sequence>
<proteinExistence type="predicted"/>